<dbReference type="GO" id="GO:0004047">
    <property type="term" value="F:aminomethyltransferase activity"/>
    <property type="evidence" value="ECO:0007669"/>
    <property type="project" value="UniProtKB-EC"/>
</dbReference>
<dbReference type="Pfam" id="PF08669">
    <property type="entry name" value="GCV_T_C"/>
    <property type="match status" value="1"/>
</dbReference>
<reference evidence="3" key="1">
    <citation type="submission" date="2016-10" db="EMBL/GenBank/DDBJ databases">
        <title>Sequence of Gallionella enrichment culture.</title>
        <authorList>
            <person name="Poehlein A."/>
            <person name="Muehling M."/>
            <person name="Daniel R."/>
        </authorList>
    </citation>
    <scope>NUCLEOTIDE SEQUENCE</scope>
</reference>
<dbReference type="SUPFAM" id="SSF101790">
    <property type="entry name" value="Aminomethyltransferase beta-barrel domain"/>
    <property type="match status" value="1"/>
</dbReference>
<dbReference type="PANTHER" id="PTHR43757:SF2">
    <property type="entry name" value="AMINOMETHYLTRANSFERASE, MITOCHONDRIAL"/>
    <property type="match status" value="1"/>
</dbReference>
<evidence type="ECO:0000313" key="3">
    <source>
        <dbReference type="EMBL" id="OIQ96692.1"/>
    </source>
</evidence>
<evidence type="ECO:0000259" key="1">
    <source>
        <dbReference type="Pfam" id="PF01571"/>
    </source>
</evidence>
<organism evidence="3">
    <name type="scientific">mine drainage metagenome</name>
    <dbReference type="NCBI Taxonomy" id="410659"/>
    <lineage>
        <taxon>unclassified sequences</taxon>
        <taxon>metagenomes</taxon>
        <taxon>ecological metagenomes</taxon>
    </lineage>
</organism>
<protein>
    <submittedName>
        <fullName evidence="3">Aminomethyltransferase</fullName>
        <ecNumber evidence="3">2.1.2.10</ecNumber>
    </submittedName>
</protein>
<dbReference type="EC" id="2.1.2.10" evidence="3"/>
<dbReference type="AlphaFoldDB" id="A0A1J5RXA3"/>
<dbReference type="EMBL" id="MLJW01000144">
    <property type="protein sequence ID" value="OIQ96692.1"/>
    <property type="molecule type" value="Genomic_DNA"/>
</dbReference>
<accession>A0A1J5RXA3</accession>
<proteinExistence type="predicted"/>
<dbReference type="InterPro" id="IPR027266">
    <property type="entry name" value="TrmE/GcvT-like"/>
</dbReference>
<dbReference type="InterPro" id="IPR006222">
    <property type="entry name" value="GCVT_N"/>
</dbReference>
<keyword evidence="3" id="KW-0808">Transferase</keyword>
<feature type="domain" description="Aminomethyltransferase C-terminal" evidence="2">
    <location>
        <begin position="284"/>
        <end position="359"/>
    </location>
</feature>
<sequence>MRNSVLNGRHITLGSGLDGDTWNDMPVPWSYSTDANDEVFAVRSCAGLFDVSALNLVNVTGPDAESVLNTLVARDVTALKVNAAMIAAELNEVGALCDDIMIVREAANAFMVSHGSGKTLQNLQLLAVGKNIKVEQDTDTHVISLQGPKSLEILSPHVNCKLADLPYFNCVKTTLFGIDVMIGRGGYAAERGYEIYAASKNMLTLWDNILEVGKPLGAIPASWNCLELMRVEGALQFFPFEMPEGDTTPWEAGLGWAVDVNKKADYTGKEAVLKLRERARVLQVGLICTSANAVEAGAKVMKNGVEIGVITSSSYSNYLMLSLALAHVKPEYSAIGTLVEVDGRAGVCEARVAQTPFYDPMRIRTNPEKIRG</sequence>
<dbReference type="InterPro" id="IPR029043">
    <property type="entry name" value="GcvT/YgfZ_C"/>
</dbReference>
<evidence type="ECO:0000259" key="2">
    <source>
        <dbReference type="Pfam" id="PF08669"/>
    </source>
</evidence>
<dbReference type="InterPro" id="IPR028896">
    <property type="entry name" value="GcvT/YgfZ/DmdA"/>
</dbReference>
<comment type="caution">
    <text evidence="3">The sequence shown here is derived from an EMBL/GenBank/DDBJ whole genome shotgun (WGS) entry which is preliminary data.</text>
</comment>
<dbReference type="PANTHER" id="PTHR43757">
    <property type="entry name" value="AMINOMETHYLTRANSFERASE"/>
    <property type="match status" value="1"/>
</dbReference>
<dbReference type="Pfam" id="PF01571">
    <property type="entry name" value="GCV_T"/>
    <property type="match status" value="1"/>
</dbReference>
<keyword evidence="3" id="KW-0489">Methyltransferase</keyword>
<dbReference type="InterPro" id="IPR013977">
    <property type="entry name" value="GcvT_C"/>
</dbReference>
<gene>
    <name evidence="3" type="primary">gcvT_7</name>
    <name evidence="3" type="ORF">GALL_212800</name>
</gene>
<dbReference type="GO" id="GO:0032259">
    <property type="term" value="P:methylation"/>
    <property type="evidence" value="ECO:0007669"/>
    <property type="project" value="UniProtKB-KW"/>
</dbReference>
<dbReference type="PIRSF" id="PIRSF006487">
    <property type="entry name" value="GcvT"/>
    <property type="match status" value="1"/>
</dbReference>
<dbReference type="SUPFAM" id="SSF103025">
    <property type="entry name" value="Folate-binding domain"/>
    <property type="match status" value="1"/>
</dbReference>
<dbReference type="GO" id="GO:0008168">
    <property type="term" value="F:methyltransferase activity"/>
    <property type="evidence" value="ECO:0007669"/>
    <property type="project" value="UniProtKB-KW"/>
</dbReference>
<dbReference type="Gene3D" id="3.30.1360.120">
    <property type="entry name" value="Probable tRNA modification gtpase trme, domain 1"/>
    <property type="match status" value="1"/>
</dbReference>
<name>A0A1J5RXA3_9ZZZZ</name>
<feature type="domain" description="GCVT N-terminal" evidence="1">
    <location>
        <begin position="25"/>
        <end position="262"/>
    </location>
</feature>